<proteinExistence type="predicted"/>
<sequence>MVLMTAAPEGVGTGALLTHFPQQVPERVRAGVAGPTPGIRLWPLLWQLQGSWLREVLLLRLWKPWRRRPANRAGDAPTGALGGGRPRVSPLALQLGQRGLGPRGSELDRSCAEPHRPTSQRLLRLPEQKSVLPGGLELRGVVCGIVLCVTWKCCRDLSTSEEPQEQGALTGLAQPFDTEVTLGARVNQWPAEGLLAGECLRA</sequence>
<dbReference type="EMBL" id="OX459940">
    <property type="protein sequence ID" value="CAI9173968.1"/>
    <property type="molecule type" value="Genomic_DNA"/>
</dbReference>
<protein>
    <submittedName>
        <fullName evidence="1">Uncharacterized protein</fullName>
    </submittedName>
</protein>
<reference evidence="1" key="1">
    <citation type="submission" date="2023-04" db="EMBL/GenBank/DDBJ databases">
        <authorList>
            <consortium name="ELIXIR-Norway"/>
        </authorList>
    </citation>
    <scope>NUCLEOTIDE SEQUENCE [LARGE SCALE GENOMIC DNA]</scope>
</reference>
<name>A0ABN8ZKE4_RANTA</name>
<gene>
    <name evidence="1" type="ORF">MRATA1EN1_LOCUS22930</name>
</gene>
<evidence type="ECO:0000313" key="2">
    <source>
        <dbReference type="Proteomes" id="UP001176941"/>
    </source>
</evidence>
<accession>A0ABN8ZKE4</accession>
<organism evidence="1 2">
    <name type="scientific">Rangifer tarandus platyrhynchus</name>
    <name type="common">Svalbard reindeer</name>
    <dbReference type="NCBI Taxonomy" id="3082113"/>
    <lineage>
        <taxon>Eukaryota</taxon>
        <taxon>Metazoa</taxon>
        <taxon>Chordata</taxon>
        <taxon>Craniata</taxon>
        <taxon>Vertebrata</taxon>
        <taxon>Euteleostomi</taxon>
        <taxon>Mammalia</taxon>
        <taxon>Eutheria</taxon>
        <taxon>Laurasiatheria</taxon>
        <taxon>Artiodactyla</taxon>
        <taxon>Ruminantia</taxon>
        <taxon>Pecora</taxon>
        <taxon>Cervidae</taxon>
        <taxon>Odocoileinae</taxon>
        <taxon>Rangifer</taxon>
    </lineage>
</organism>
<evidence type="ECO:0000313" key="1">
    <source>
        <dbReference type="EMBL" id="CAI9173968.1"/>
    </source>
</evidence>
<dbReference type="Proteomes" id="UP001176941">
    <property type="component" value="Chromosome 4"/>
</dbReference>
<keyword evidence="2" id="KW-1185">Reference proteome</keyword>